<evidence type="ECO:0000256" key="1">
    <source>
        <dbReference type="ARBA" id="ARBA00010088"/>
    </source>
</evidence>
<proteinExistence type="inferred from homology"/>
<dbReference type="InterPro" id="IPR010497">
    <property type="entry name" value="Epoxide_hydro_N"/>
</dbReference>
<keyword evidence="2" id="KW-0058">Aromatic hydrocarbons catabolism</keyword>
<dbReference type="InterPro" id="IPR000639">
    <property type="entry name" value="Epox_hydrolase-like"/>
</dbReference>
<evidence type="ECO:0000256" key="3">
    <source>
        <dbReference type="ARBA" id="ARBA00022801"/>
    </source>
</evidence>
<dbReference type="PANTHER" id="PTHR21661:SF35">
    <property type="entry name" value="EPOXIDE HYDROLASE"/>
    <property type="match status" value="1"/>
</dbReference>
<evidence type="ECO:0000259" key="4">
    <source>
        <dbReference type="Pfam" id="PF06441"/>
    </source>
</evidence>
<organism evidence="5 6">
    <name type="scientific">Myxococcus landrumensis</name>
    <dbReference type="NCBI Taxonomy" id="2813577"/>
    <lineage>
        <taxon>Bacteria</taxon>
        <taxon>Pseudomonadati</taxon>
        <taxon>Myxococcota</taxon>
        <taxon>Myxococcia</taxon>
        <taxon>Myxococcales</taxon>
        <taxon>Cystobacterineae</taxon>
        <taxon>Myxococcaceae</taxon>
        <taxon>Myxococcus</taxon>
    </lineage>
</organism>
<dbReference type="InterPro" id="IPR016292">
    <property type="entry name" value="Epoxide_hydrolase"/>
</dbReference>
<dbReference type="Pfam" id="PF06441">
    <property type="entry name" value="EHN"/>
    <property type="match status" value="1"/>
</dbReference>
<dbReference type="Proteomes" id="UP000663090">
    <property type="component" value="Chromosome"/>
</dbReference>
<dbReference type="GO" id="GO:0016787">
    <property type="term" value="F:hydrolase activity"/>
    <property type="evidence" value="ECO:0007669"/>
    <property type="project" value="UniProtKB-KW"/>
</dbReference>
<keyword evidence="3 5" id="KW-0378">Hydrolase</keyword>
<dbReference type="Gene3D" id="3.40.50.1820">
    <property type="entry name" value="alpha/beta hydrolase"/>
    <property type="match status" value="1"/>
</dbReference>
<dbReference type="InterPro" id="IPR029058">
    <property type="entry name" value="AB_hydrolase_fold"/>
</dbReference>
<evidence type="ECO:0000313" key="6">
    <source>
        <dbReference type="Proteomes" id="UP000663090"/>
    </source>
</evidence>
<dbReference type="PANTHER" id="PTHR21661">
    <property type="entry name" value="EPOXIDE HYDROLASE 1-RELATED"/>
    <property type="match status" value="1"/>
</dbReference>
<dbReference type="RefSeq" id="WP_206719050.1">
    <property type="nucleotide sequence ID" value="NZ_CP071091.1"/>
</dbReference>
<dbReference type="PIRSF" id="PIRSF001112">
    <property type="entry name" value="Epoxide_hydrolase"/>
    <property type="match status" value="1"/>
</dbReference>
<protein>
    <submittedName>
        <fullName evidence="5">Epoxide hydrolase</fullName>
    </submittedName>
</protein>
<gene>
    <name evidence="5" type="ORF">JY572_15845</name>
</gene>
<evidence type="ECO:0000256" key="2">
    <source>
        <dbReference type="ARBA" id="ARBA00022797"/>
    </source>
</evidence>
<accession>A0ABX7NF53</accession>
<sequence length="401" mass="44690">MSADTLEPFVIDIPQATLDDLHRRLARTRAPESLDDMGWDLGMEPEALRTLLKHWRDFDWRAAEARLNAVPAFRTDIEGQGVHFVHVRGEGPHRLPLILTHGWPSCFTELLPLVPLLTREVDGLSFDVVIPSLPGHGFSAAPRAPGMNITRIADLWVQLMERLGYPRFLAHGGDMGAGVVERLRANHASRVLGVHMVNVFNGYPRTEDLSPEEEAFLARAAAWRAREGAYALLHATKPRTLAVGLQDSPAGLAAWMGEKFRSWSDGGGRLDGAISLDELCTVLTLYWVTQSIGSSIRLYHEAFSDVGAMSPPPRQGAPLGVLICPRDILPAPRAWGERWFELQHWTELPRGGHFPGFEVPHLLAEDLRAFARRVRRTKNGTLGKRGACKELTNFRELTRLD</sequence>
<dbReference type="EMBL" id="CP071091">
    <property type="protein sequence ID" value="QSQ17429.1"/>
    <property type="molecule type" value="Genomic_DNA"/>
</dbReference>
<dbReference type="SUPFAM" id="SSF53474">
    <property type="entry name" value="alpha/beta-Hydrolases"/>
    <property type="match status" value="1"/>
</dbReference>
<comment type="similarity">
    <text evidence="1">Belongs to the peptidase S33 family.</text>
</comment>
<feature type="domain" description="Epoxide hydrolase N-terminal" evidence="4">
    <location>
        <begin position="7"/>
        <end position="109"/>
    </location>
</feature>
<name>A0ABX7NF53_9BACT</name>
<reference evidence="5 6" key="1">
    <citation type="submission" date="2021-02" db="EMBL/GenBank/DDBJ databases">
        <title>De Novo genome assembly of isolated myxobacteria.</title>
        <authorList>
            <person name="Stevens D.C."/>
        </authorList>
    </citation>
    <scope>NUCLEOTIDE SEQUENCE [LARGE SCALE GENOMIC DNA]</scope>
    <source>
        <strain evidence="5 6">SCHIC003</strain>
    </source>
</reference>
<dbReference type="PRINTS" id="PR00412">
    <property type="entry name" value="EPOXHYDRLASE"/>
</dbReference>
<keyword evidence="6" id="KW-1185">Reference proteome</keyword>
<evidence type="ECO:0000313" key="5">
    <source>
        <dbReference type="EMBL" id="QSQ17429.1"/>
    </source>
</evidence>